<evidence type="ECO:0000313" key="3">
    <source>
        <dbReference type="RefSeq" id="XP_070326256.1"/>
    </source>
</evidence>
<gene>
    <name evidence="3" type="primary">LOC110145236</name>
</gene>
<organism evidence="2 3">
    <name type="scientific">Odocoileus virginianus</name>
    <name type="common">White-tailed deer</name>
    <dbReference type="NCBI Taxonomy" id="9874"/>
    <lineage>
        <taxon>Eukaryota</taxon>
        <taxon>Metazoa</taxon>
        <taxon>Chordata</taxon>
        <taxon>Craniata</taxon>
        <taxon>Vertebrata</taxon>
        <taxon>Euteleostomi</taxon>
        <taxon>Mammalia</taxon>
        <taxon>Eutheria</taxon>
        <taxon>Laurasiatheria</taxon>
        <taxon>Artiodactyla</taxon>
        <taxon>Ruminantia</taxon>
        <taxon>Pecora</taxon>
        <taxon>Cervidae</taxon>
        <taxon>Odocoileinae</taxon>
        <taxon>Odocoileus</taxon>
    </lineage>
</organism>
<feature type="compositionally biased region" description="Polar residues" evidence="1">
    <location>
        <begin position="67"/>
        <end position="86"/>
    </location>
</feature>
<evidence type="ECO:0000313" key="2">
    <source>
        <dbReference type="Proteomes" id="UP001652640"/>
    </source>
</evidence>
<name>A0ABM4IEL3_ODOVR</name>
<reference evidence="2" key="1">
    <citation type="journal article" date="2022" name="J. Hered.">
        <title>A De Novo Chromosome-Level Genome Assembly of the White-Tailed Deer, Odocoileus Virginianus.</title>
        <authorList>
            <person name="London E.W."/>
            <person name="Roca A.L."/>
            <person name="Novakofski J.E."/>
            <person name="Mateus-Pinilla N.E."/>
        </authorList>
    </citation>
    <scope>NUCLEOTIDE SEQUENCE [LARGE SCALE GENOMIC DNA]</scope>
</reference>
<dbReference type="Proteomes" id="UP001652640">
    <property type="component" value="Chromosome 7"/>
</dbReference>
<feature type="compositionally biased region" description="Pro residues" evidence="1">
    <location>
        <begin position="97"/>
        <end position="113"/>
    </location>
</feature>
<reference evidence="3" key="2">
    <citation type="submission" date="2025-08" db="UniProtKB">
        <authorList>
            <consortium name="RefSeq"/>
        </authorList>
    </citation>
    <scope>IDENTIFICATION</scope>
    <source>
        <tissue evidence="3">Tongue muscle</tissue>
    </source>
</reference>
<dbReference type="GeneID" id="110145236"/>
<dbReference type="RefSeq" id="XP_070326256.1">
    <property type="nucleotide sequence ID" value="XM_070470155.1"/>
</dbReference>
<proteinExistence type="predicted"/>
<keyword evidence="2" id="KW-1185">Reference proteome</keyword>
<feature type="region of interest" description="Disordered" evidence="1">
    <location>
        <begin position="1"/>
        <end position="114"/>
    </location>
</feature>
<evidence type="ECO:0000256" key="1">
    <source>
        <dbReference type="SAM" id="MobiDB-lite"/>
    </source>
</evidence>
<protein>
    <submittedName>
        <fullName evidence="3">Uncharacterized protein</fullName>
    </submittedName>
</protein>
<feature type="compositionally biased region" description="Basic and acidic residues" evidence="1">
    <location>
        <begin position="35"/>
        <end position="49"/>
    </location>
</feature>
<accession>A0ABM4IEL3</accession>
<sequence length="158" mass="17213">MRLSRNPGIPRKQGEKKRKERTTDLPTQILVFAERATEKQHLSAREGSGKKRKKKKSKKGDLEETSSRLSCQQTTPLPRSSAQRFSQPRGDGQTDAPPAPTPTPHPPPPPAAYPPLVFVTSLAALCVRVLSPVSSALLPRAGCSWRPRAESARSAGKC</sequence>